<evidence type="ECO:0000256" key="6">
    <source>
        <dbReference type="ARBA" id="ARBA00022723"/>
    </source>
</evidence>
<comment type="cofactor">
    <cofactor evidence="11">
        <name>Ca(2+)</name>
        <dbReference type="ChEBI" id="CHEBI:29108"/>
    </cofactor>
    <text evidence="11">Binds 1 Ca(2+) ion per subunit.</text>
</comment>
<keyword evidence="8 11" id="KW-0720">Serine protease</keyword>
<feature type="signal peptide" evidence="12">
    <location>
        <begin position="1"/>
        <end position="17"/>
    </location>
</feature>
<dbReference type="CDD" id="cd11377">
    <property type="entry name" value="Pro-peptidase_S53"/>
    <property type="match status" value="1"/>
</dbReference>
<dbReference type="PANTHER" id="PTHR14218:SF19">
    <property type="entry name" value="SERINE PROTEASE AORO, PUTATIVE (AFU_ORTHOLOGUE AFUA_6G10250)-RELATED"/>
    <property type="match status" value="1"/>
</dbReference>
<feature type="domain" description="Peptidase S53" evidence="13">
    <location>
        <begin position="223"/>
        <end position="644"/>
    </location>
</feature>
<dbReference type="EC" id="3.4.14.10" evidence="4"/>
<comment type="subcellular location">
    <subcellularLocation>
        <location evidence="3">Secreted</location>
        <location evidence="3">Extracellular space</location>
    </subcellularLocation>
</comment>
<dbReference type="GO" id="GO:0004252">
    <property type="term" value="F:serine-type endopeptidase activity"/>
    <property type="evidence" value="ECO:0007669"/>
    <property type="project" value="UniProtKB-UniRule"/>
</dbReference>
<keyword evidence="6 11" id="KW-0479">Metal-binding</keyword>
<dbReference type="GO" id="GO:0006508">
    <property type="term" value="P:proteolysis"/>
    <property type="evidence" value="ECO:0007669"/>
    <property type="project" value="UniProtKB-KW"/>
</dbReference>
<organism evidence="14 15">
    <name type="scientific">Escovopsis weberi</name>
    <dbReference type="NCBI Taxonomy" id="150374"/>
    <lineage>
        <taxon>Eukaryota</taxon>
        <taxon>Fungi</taxon>
        <taxon>Dikarya</taxon>
        <taxon>Ascomycota</taxon>
        <taxon>Pezizomycotina</taxon>
        <taxon>Sordariomycetes</taxon>
        <taxon>Hypocreomycetidae</taxon>
        <taxon>Hypocreales</taxon>
        <taxon>Hypocreaceae</taxon>
        <taxon>Escovopsis</taxon>
    </lineage>
</organism>
<dbReference type="EMBL" id="LGSR01000019">
    <property type="protein sequence ID" value="KOS19866.1"/>
    <property type="molecule type" value="Genomic_DNA"/>
</dbReference>
<evidence type="ECO:0000256" key="4">
    <source>
        <dbReference type="ARBA" id="ARBA00012462"/>
    </source>
</evidence>
<evidence type="ECO:0000256" key="12">
    <source>
        <dbReference type="SAM" id="SignalP"/>
    </source>
</evidence>
<evidence type="ECO:0000256" key="11">
    <source>
        <dbReference type="PROSITE-ProRule" id="PRU01032"/>
    </source>
</evidence>
<dbReference type="GO" id="GO:0005576">
    <property type="term" value="C:extracellular region"/>
    <property type="evidence" value="ECO:0007669"/>
    <property type="project" value="UniProtKB-SubCell"/>
</dbReference>
<dbReference type="InterPro" id="IPR030400">
    <property type="entry name" value="Sedolisin_dom"/>
</dbReference>
<dbReference type="SMART" id="SM00944">
    <property type="entry name" value="Pro-kuma_activ"/>
    <property type="match status" value="1"/>
</dbReference>
<evidence type="ECO:0000313" key="15">
    <source>
        <dbReference type="Proteomes" id="UP000053831"/>
    </source>
</evidence>
<protein>
    <recommendedName>
        <fullName evidence="4">tripeptidyl-peptidase II</fullName>
        <ecNumber evidence="4">3.4.14.10</ecNumber>
    </recommendedName>
</protein>
<feature type="binding site" evidence="11">
    <location>
        <position position="593"/>
    </location>
    <ligand>
        <name>Ca(2+)</name>
        <dbReference type="ChEBI" id="CHEBI:29108"/>
    </ligand>
</feature>
<reference evidence="14 15" key="1">
    <citation type="submission" date="2015-07" db="EMBL/GenBank/DDBJ databases">
        <title>The genome of the fungus Escovopsis weberi, a specialized disease agent of ant agriculture.</title>
        <authorList>
            <person name="de Man T.J."/>
            <person name="Stajich J.E."/>
            <person name="Kubicek C.P."/>
            <person name="Chenthamara K."/>
            <person name="Atanasova L."/>
            <person name="Druzhinina I.S."/>
            <person name="Birnbaum S."/>
            <person name="Barribeau S.M."/>
            <person name="Teiling C."/>
            <person name="Suen G."/>
            <person name="Currie C."/>
            <person name="Gerardo N.M."/>
        </authorList>
    </citation>
    <scope>NUCLEOTIDE SEQUENCE [LARGE SCALE GENOMIC DNA]</scope>
</reference>
<dbReference type="InterPro" id="IPR000209">
    <property type="entry name" value="Peptidase_S8/S53_dom"/>
</dbReference>
<name>A0A0M8MUV9_ESCWE</name>
<proteinExistence type="predicted"/>
<dbReference type="Gene3D" id="3.40.50.200">
    <property type="entry name" value="Peptidase S8/S53 domain"/>
    <property type="match status" value="1"/>
</dbReference>
<dbReference type="Pfam" id="PF09286">
    <property type="entry name" value="Pro-kuma_activ"/>
    <property type="match status" value="1"/>
</dbReference>
<feature type="active site" description="Charge relay system" evidence="11">
    <location>
        <position position="305"/>
    </location>
</feature>
<evidence type="ECO:0000256" key="10">
    <source>
        <dbReference type="ARBA" id="ARBA00023145"/>
    </source>
</evidence>
<evidence type="ECO:0000313" key="14">
    <source>
        <dbReference type="EMBL" id="KOS19866.1"/>
    </source>
</evidence>
<keyword evidence="7 11" id="KW-0378">Hydrolase</keyword>
<comment type="caution">
    <text evidence="14">The sequence shown here is derived from an EMBL/GenBank/DDBJ whole genome shotgun (WGS) entry which is preliminary data.</text>
</comment>
<keyword evidence="9 11" id="KW-0106">Calcium</keyword>
<keyword evidence="12" id="KW-0732">Signal</keyword>
<feature type="chain" id="PRO_5005818718" description="tripeptidyl-peptidase II" evidence="12">
    <location>
        <begin position="18"/>
        <end position="644"/>
    </location>
</feature>
<dbReference type="GO" id="GO:0046872">
    <property type="term" value="F:metal ion binding"/>
    <property type="evidence" value="ECO:0007669"/>
    <property type="project" value="UniProtKB-UniRule"/>
</dbReference>
<dbReference type="Pfam" id="PF00082">
    <property type="entry name" value="Peptidase_S8"/>
    <property type="match status" value="1"/>
</dbReference>
<evidence type="ECO:0000256" key="9">
    <source>
        <dbReference type="ARBA" id="ARBA00022837"/>
    </source>
</evidence>
<keyword evidence="10" id="KW-0865">Zymogen</keyword>
<dbReference type="PANTHER" id="PTHR14218">
    <property type="entry name" value="PROTEASE S8 TRIPEPTIDYL PEPTIDASE I CLN2"/>
    <property type="match status" value="1"/>
</dbReference>
<evidence type="ECO:0000256" key="8">
    <source>
        <dbReference type="ARBA" id="ARBA00022825"/>
    </source>
</evidence>
<evidence type="ECO:0000256" key="7">
    <source>
        <dbReference type="ARBA" id="ARBA00022801"/>
    </source>
</evidence>
<dbReference type="InterPro" id="IPR050819">
    <property type="entry name" value="Tripeptidyl-peptidase_I"/>
</dbReference>
<evidence type="ECO:0000256" key="2">
    <source>
        <dbReference type="ARBA" id="ARBA00002451"/>
    </source>
</evidence>
<dbReference type="CDD" id="cd04056">
    <property type="entry name" value="Peptidases_S53"/>
    <property type="match status" value="1"/>
</dbReference>
<comment type="function">
    <text evidence="2">Secreted tripeptidyl-peptidase which degrades proteins at acidic pHs and is involved in virulence.</text>
</comment>
<feature type="binding site" evidence="11">
    <location>
        <position position="592"/>
    </location>
    <ligand>
        <name>Ca(2+)</name>
        <dbReference type="ChEBI" id="CHEBI:29108"/>
    </ligand>
</feature>
<comment type="catalytic activity">
    <reaction evidence="1">
        <text>Release of an N-terminal tripeptide from a polypeptide.</text>
        <dbReference type="EC" id="3.4.14.10"/>
    </reaction>
</comment>
<gene>
    <name evidence="14" type="ORF">ESCO_005580</name>
</gene>
<dbReference type="SUPFAM" id="SSF54897">
    <property type="entry name" value="Protease propeptides/inhibitors"/>
    <property type="match status" value="1"/>
</dbReference>
<accession>A0A0M8MUV9</accession>
<evidence type="ECO:0000256" key="3">
    <source>
        <dbReference type="ARBA" id="ARBA00004239"/>
    </source>
</evidence>
<dbReference type="Proteomes" id="UP000053831">
    <property type="component" value="Unassembled WGS sequence"/>
</dbReference>
<dbReference type="InterPro" id="IPR036852">
    <property type="entry name" value="Peptidase_S8/S53_dom_sf"/>
</dbReference>
<dbReference type="InterPro" id="IPR015366">
    <property type="entry name" value="S53_propep"/>
</dbReference>
<dbReference type="OrthoDB" id="409122at2759"/>
<dbReference type="SUPFAM" id="SSF52743">
    <property type="entry name" value="Subtilisin-like"/>
    <property type="match status" value="1"/>
</dbReference>
<evidence type="ECO:0000256" key="1">
    <source>
        <dbReference type="ARBA" id="ARBA00001910"/>
    </source>
</evidence>
<evidence type="ECO:0000256" key="5">
    <source>
        <dbReference type="ARBA" id="ARBA00022670"/>
    </source>
</evidence>
<dbReference type="InterPro" id="IPR023828">
    <property type="entry name" value="Peptidase_S8_Ser-AS"/>
</dbReference>
<feature type="binding site" evidence="11">
    <location>
        <position position="624"/>
    </location>
    <ligand>
        <name>Ca(2+)</name>
        <dbReference type="ChEBI" id="CHEBI:29108"/>
    </ligand>
</feature>
<feature type="binding site" evidence="11">
    <location>
        <position position="622"/>
    </location>
    <ligand>
        <name>Ca(2+)</name>
        <dbReference type="ChEBI" id="CHEBI:29108"/>
    </ligand>
</feature>
<keyword evidence="5 11" id="KW-0645">Protease</keyword>
<dbReference type="GO" id="GO:0008240">
    <property type="term" value="F:tripeptidyl-peptidase activity"/>
    <property type="evidence" value="ECO:0007669"/>
    <property type="project" value="UniProtKB-EC"/>
</dbReference>
<dbReference type="PROSITE" id="PS00138">
    <property type="entry name" value="SUBTILASE_SER"/>
    <property type="match status" value="1"/>
</dbReference>
<dbReference type="STRING" id="150374.A0A0M8MUV9"/>
<evidence type="ECO:0000259" key="13">
    <source>
        <dbReference type="PROSITE" id="PS51695"/>
    </source>
</evidence>
<keyword evidence="15" id="KW-1185">Reference proteome</keyword>
<dbReference type="PROSITE" id="PS51695">
    <property type="entry name" value="SEDOLISIN"/>
    <property type="match status" value="1"/>
</dbReference>
<feature type="active site" description="Charge relay system" evidence="11">
    <location>
        <position position="551"/>
    </location>
</feature>
<sequence>MKVSLVLLNGLLAGSLAAPTSSDLYHEKRDASHPRWIKRGSLDPNTKVPVRIALKQQNLEKGLDYLLEVSDPTSKKYGQHYTPDQVVGLFAPSEDSVSTVTEWLVKSGIPASKITSSKSKGWLSFETTSGKLESLLNAQYHVFEHVEADGAHVGADSYSLPNDVAQHVEFVTPGVVFAPIKASSKLRKRGLIPTTYQPNRPVSAELLKHVQENAQATDSCGSTITPQCITAMYNITAGTLAAEGNRLGIFEASGEAKGSSDIFAQADLNLYFSALGTNVPFGTAPKVSLIDGATAPTGTSNAGQESDLDLEVSIPIIYPQQAEVFQTFVRNEDIFNTFLDAVDGAYCSSTAYGETGDDPIIDGTTPDEMCGEFTPSNVISFSYGTAEADYPTYYLQRQCDEFMKLGLQGSSIVFASGDDGVARRSGKCLGPNEDIFTPVEQGSCPYVTSVGATTLPAGSSAGDAETATTSFSSGGGFSNIWTTPSYQASAVANYFSAHDPGYASYNTSAGNIPFTGGIYNKAGRGYPDIAAVGDNAIIAYHGGFVFSGGTSMSAPIVAAILTRINEERIKAGKSVIGFANPALYQNPSMFHDITVGNQAKGGPNGDGNPSACGNVGFSAVSGWDPVTGLGTPNYPAMLEYFMSL</sequence>
<dbReference type="AlphaFoldDB" id="A0A0M8MUV9"/>
<feature type="active site" description="Charge relay system" evidence="11">
    <location>
        <position position="309"/>
    </location>
</feature>